<dbReference type="SUPFAM" id="SSF54631">
    <property type="entry name" value="CBS-domain pair"/>
    <property type="match status" value="1"/>
</dbReference>
<dbReference type="Gene3D" id="3.10.580.10">
    <property type="entry name" value="CBS-domain"/>
    <property type="match status" value="1"/>
</dbReference>
<evidence type="ECO:0000259" key="2">
    <source>
        <dbReference type="PROSITE" id="PS51371"/>
    </source>
</evidence>
<organism evidence="3 4">
    <name type="scientific">Treponema rectale</name>
    <dbReference type="NCBI Taxonomy" id="744512"/>
    <lineage>
        <taxon>Bacteria</taxon>
        <taxon>Pseudomonadati</taxon>
        <taxon>Spirochaetota</taxon>
        <taxon>Spirochaetia</taxon>
        <taxon>Spirochaetales</taxon>
        <taxon>Treponemataceae</taxon>
        <taxon>Treponema</taxon>
    </lineage>
</organism>
<sequence length="240" mass="27730">MNELDRIDSFLTAFKELENELVSIAQISTYGHVSFSKALNEIYYQRKHPLIAQYDNYDFLKTASDLRNILSHENHICAPSQEYLDKFLLLKESIIHPLTCNKIATTKIHSCKKSDYLKDILKMMEYYSLSHVPVLDEDGCVQGVFSRSTIFDYVSMNESFAYDEKITIGDFEEVLGLEDHLNETFLFVSAHDRVDKIFTHLFKNKEHDKNVALLLMTRNGRPGEKLLGIITSTDVAKYKI</sequence>
<dbReference type="PROSITE" id="PS51371">
    <property type="entry name" value="CBS"/>
    <property type="match status" value="1"/>
</dbReference>
<evidence type="ECO:0000313" key="4">
    <source>
        <dbReference type="Proteomes" id="UP000593591"/>
    </source>
</evidence>
<dbReference type="KEGG" id="trc:DYE49_01225"/>
<gene>
    <name evidence="3" type="ORF">DYE49_01225</name>
</gene>
<reference evidence="3 4" key="1">
    <citation type="submission" date="2018-08" db="EMBL/GenBank/DDBJ databases">
        <title>The first complete genome of Treponema rectale (CHPAT), a commensal spirochete of the bovine rectum.</title>
        <authorList>
            <person name="Staton G.J."/>
            <person name="Clegg S.R."/>
            <person name="Carter S.D."/>
            <person name="Radford A.D."/>
            <person name="Darby A."/>
            <person name="Hall N."/>
            <person name="Birtles R.J."/>
            <person name="Evans N.J."/>
        </authorList>
    </citation>
    <scope>NUCLEOTIDE SEQUENCE [LARGE SCALE GENOMIC DNA]</scope>
    <source>
        <strain evidence="3 4">CHPA</strain>
    </source>
</reference>
<dbReference type="InterPro" id="IPR000644">
    <property type="entry name" value="CBS_dom"/>
</dbReference>
<feature type="domain" description="CBS" evidence="2">
    <location>
        <begin position="104"/>
        <end position="164"/>
    </location>
</feature>
<dbReference type="Pfam" id="PF00571">
    <property type="entry name" value="CBS"/>
    <property type="match status" value="1"/>
</dbReference>
<dbReference type="Proteomes" id="UP000593591">
    <property type="component" value="Chromosome"/>
</dbReference>
<name>A0A7M1XI20_9SPIR</name>
<accession>A0A7M1XI20</accession>
<protein>
    <submittedName>
        <fullName evidence="3">CBS domain-containing protein</fullName>
    </submittedName>
</protein>
<dbReference type="EMBL" id="CP031517">
    <property type="protein sequence ID" value="QOS39149.1"/>
    <property type="molecule type" value="Genomic_DNA"/>
</dbReference>
<dbReference type="AlphaFoldDB" id="A0A7M1XI20"/>
<dbReference type="InterPro" id="IPR046342">
    <property type="entry name" value="CBS_dom_sf"/>
</dbReference>
<evidence type="ECO:0000313" key="3">
    <source>
        <dbReference type="EMBL" id="QOS39149.1"/>
    </source>
</evidence>
<evidence type="ECO:0000256" key="1">
    <source>
        <dbReference type="PROSITE-ProRule" id="PRU00703"/>
    </source>
</evidence>
<proteinExistence type="predicted"/>
<keyword evidence="1" id="KW-0129">CBS domain</keyword>